<evidence type="ECO:0000256" key="1">
    <source>
        <dbReference type="SAM" id="MobiDB-lite"/>
    </source>
</evidence>
<proteinExistence type="predicted"/>
<dbReference type="Pfam" id="PF24016">
    <property type="entry name" value="DUF7330"/>
    <property type="match status" value="1"/>
</dbReference>
<name>A0ABR2Z8Y6_9AGAR</name>
<reference evidence="3 4" key="1">
    <citation type="submission" date="2024-05" db="EMBL/GenBank/DDBJ databases">
        <title>A draft genome resource for the thread blight pathogen Marasmius tenuissimus strain MS-2.</title>
        <authorList>
            <person name="Yulfo-Soto G.E."/>
            <person name="Baruah I.K."/>
            <person name="Amoako-Attah I."/>
            <person name="Bukari Y."/>
            <person name="Meinhardt L.W."/>
            <person name="Bailey B.A."/>
            <person name="Cohen S.P."/>
        </authorList>
    </citation>
    <scope>NUCLEOTIDE SEQUENCE [LARGE SCALE GENOMIC DNA]</scope>
    <source>
        <strain evidence="3 4">MS-2</strain>
    </source>
</reference>
<sequence>MIVDQHPPLPGKTDLPRDKMSGPVVMTYPENAGKKDESTGSSSVAEDAPPPEYEDIMTSPPQPPMASSFPPSTSSPTTSTPTFSSPPTSSSTLTTSTPAVVDGRAVNYIAISKSFGDITCTYTLDPSIQLPASFMPKLKNGRREEDRSNLSLKTKVGSIFACVMLQHRQNSDKRTMLEFKVTLGMIVVKVDTTPSTSLPTSRPPFQLKATIQSGNIVLHLPRNFNGFITINSTLPNVLLSPEIARANRWISTTGRVRKGFIGDASRLDGEVGEWKGDEVVIEGTVVGVEIGFVVESEAVRWR</sequence>
<organism evidence="3 4">
    <name type="scientific">Marasmius tenuissimus</name>
    <dbReference type="NCBI Taxonomy" id="585030"/>
    <lineage>
        <taxon>Eukaryota</taxon>
        <taxon>Fungi</taxon>
        <taxon>Dikarya</taxon>
        <taxon>Basidiomycota</taxon>
        <taxon>Agaricomycotina</taxon>
        <taxon>Agaricomycetes</taxon>
        <taxon>Agaricomycetidae</taxon>
        <taxon>Agaricales</taxon>
        <taxon>Marasmiineae</taxon>
        <taxon>Marasmiaceae</taxon>
        <taxon>Marasmius</taxon>
    </lineage>
</organism>
<comment type="caution">
    <text evidence="3">The sequence shown here is derived from an EMBL/GenBank/DDBJ whole genome shotgun (WGS) entry which is preliminary data.</text>
</comment>
<accession>A0ABR2Z8Y6</accession>
<dbReference type="Proteomes" id="UP001437256">
    <property type="component" value="Unassembled WGS sequence"/>
</dbReference>
<dbReference type="InterPro" id="IPR055754">
    <property type="entry name" value="DUF7330"/>
</dbReference>
<evidence type="ECO:0000259" key="2">
    <source>
        <dbReference type="Pfam" id="PF24016"/>
    </source>
</evidence>
<feature type="domain" description="DUF7330" evidence="2">
    <location>
        <begin position="107"/>
        <end position="293"/>
    </location>
</feature>
<dbReference type="EMBL" id="JBBXMP010000376">
    <property type="protein sequence ID" value="KAL0058061.1"/>
    <property type="molecule type" value="Genomic_DNA"/>
</dbReference>
<evidence type="ECO:0000313" key="3">
    <source>
        <dbReference type="EMBL" id="KAL0058061.1"/>
    </source>
</evidence>
<protein>
    <recommendedName>
        <fullName evidence="2">DUF7330 domain-containing protein</fullName>
    </recommendedName>
</protein>
<gene>
    <name evidence="3" type="ORF">AAF712_015275</name>
</gene>
<feature type="region of interest" description="Disordered" evidence="1">
    <location>
        <begin position="1"/>
        <end position="96"/>
    </location>
</feature>
<feature type="compositionally biased region" description="Low complexity" evidence="1">
    <location>
        <begin position="65"/>
        <end position="96"/>
    </location>
</feature>
<evidence type="ECO:0000313" key="4">
    <source>
        <dbReference type="Proteomes" id="UP001437256"/>
    </source>
</evidence>
<keyword evidence="4" id="KW-1185">Reference proteome</keyword>